<keyword evidence="4" id="KW-0032">Aminotransferase</keyword>
<gene>
    <name evidence="4" type="ORF">PEPS_20530</name>
</gene>
<sequence length="349" mass="39300">MYTFSPGPSAVHAQLPQYFQEAFDTGILSMNHRSPEFIAMNKELQEVIRCKLEIPADYVVMFSSSATECWENIAQSIQPQRSLHFYNGAFGEKWASYHEQICGEERTLKAPYEVEEMPDFEAYKSEKPDLVCLTHNETSNATQLPENSLHLVRRHYPEALIALDATSSMAGLRLPFNQADIWYASVQKCFGLPAGMSVIILSPKAQERALATANSHYNALGSMIKQAEKFQTTHTPNVSNIYLLLRTLQDSEHIAVTDDRLHAQWLQWKNFLSENGYELLVKNELIQSKTVLAIKGQPEEIREIKAKAKAAGILLGNGYGAWKDSSFRIANFPAIPLTGIQALQQFLSK</sequence>
<name>A0ABM7VFN9_9BACT</name>
<reference evidence="4 5" key="1">
    <citation type="submission" date="2021-12" db="EMBL/GenBank/DDBJ databases">
        <title>Genome sequencing of bacteria with rrn-lacking chromosome and rrn-plasmid.</title>
        <authorList>
            <person name="Anda M."/>
            <person name="Iwasaki W."/>
        </authorList>
    </citation>
    <scope>NUCLEOTIDE SEQUENCE [LARGE SCALE GENOMIC DNA]</scope>
    <source>
        <strain evidence="4 5">NBRC 101262</strain>
    </source>
</reference>
<feature type="domain" description="Aminotransferase class V" evidence="3">
    <location>
        <begin position="6"/>
        <end position="263"/>
    </location>
</feature>
<dbReference type="InterPro" id="IPR015424">
    <property type="entry name" value="PyrdxlP-dep_Trfase"/>
</dbReference>
<dbReference type="PANTHER" id="PTHR21152:SF40">
    <property type="entry name" value="ALANINE--GLYOXYLATE AMINOTRANSFERASE"/>
    <property type="match status" value="1"/>
</dbReference>
<evidence type="ECO:0000313" key="5">
    <source>
        <dbReference type="Proteomes" id="UP001354989"/>
    </source>
</evidence>
<dbReference type="Proteomes" id="UP001354989">
    <property type="component" value="Chromosome"/>
</dbReference>
<keyword evidence="2" id="KW-0663">Pyridoxal phosphate</keyword>
<dbReference type="InterPro" id="IPR015421">
    <property type="entry name" value="PyrdxlP-dep_Trfase_major"/>
</dbReference>
<comment type="cofactor">
    <cofactor evidence="1">
        <name>pyridoxal 5'-phosphate</name>
        <dbReference type="ChEBI" id="CHEBI:597326"/>
    </cofactor>
</comment>
<evidence type="ECO:0000256" key="1">
    <source>
        <dbReference type="ARBA" id="ARBA00001933"/>
    </source>
</evidence>
<keyword evidence="5" id="KW-1185">Reference proteome</keyword>
<evidence type="ECO:0000313" key="4">
    <source>
        <dbReference type="EMBL" id="BDC99772.1"/>
    </source>
</evidence>
<dbReference type="Pfam" id="PF00266">
    <property type="entry name" value="Aminotran_5"/>
    <property type="match status" value="1"/>
</dbReference>
<dbReference type="SUPFAM" id="SSF53383">
    <property type="entry name" value="PLP-dependent transferases"/>
    <property type="match status" value="1"/>
</dbReference>
<evidence type="ECO:0000259" key="3">
    <source>
        <dbReference type="Pfam" id="PF00266"/>
    </source>
</evidence>
<dbReference type="InterPro" id="IPR000192">
    <property type="entry name" value="Aminotrans_V_dom"/>
</dbReference>
<dbReference type="Gene3D" id="3.90.1150.10">
    <property type="entry name" value="Aspartate Aminotransferase, domain 1"/>
    <property type="match status" value="1"/>
</dbReference>
<protein>
    <submittedName>
        <fullName evidence="4">Aminotransferase</fullName>
    </submittedName>
</protein>
<proteinExistence type="predicted"/>
<dbReference type="Gene3D" id="3.40.640.10">
    <property type="entry name" value="Type I PLP-dependent aspartate aminotransferase-like (Major domain)"/>
    <property type="match status" value="1"/>
</dbReference>
<dbReference type="GO" id="GO:0008483">
    <property type="term" value="F:transaminase activity"/>
    <property type="evidence" value="ECO:0007669"/>
    <property type="project" value="UniProtKB-KW"/>
</dbReference>
<organism evidence="4 5">
    <name type="scientific">Persicobacter psychrovividus</name>
    <dbReference type="NCBI Taxonomy" id="387638"/>
    <lineage>
        <taxon>Bacteria</taxon>
        <taxon>Pseudomonadati</taxon>
        <taxon>Bacteroidota</taxon>
        <taxon>Cytophagia</taxon>
        <taxon>Cytophagales</taxon>
        <taxon>Persicobacteraceae</taxon>
        <taxon>Persicobacter</taxon>
    </lineage>
</organism>
<accession>A0ABM7VFN9</accession>
<evidence type="ECO:0000256" key="2">
    <source>
        <dbReference type="ARBA" id="ARBA00022898"/>
    </source>
</evidence>
<dbReference type="RefSeq" id="WP_338396999.1">
    <property type="nucleotide sequence ID" value="NZ_AP025292.1"/>
</dbReference>
<dbReference type="EMBL" id="AP025292">
    <property type="protein sequence ID" value="BDC99772.1"/>
    <property type="molecule type" value="Genomic_DNA"/>
</dbReference>
<dbReference type="PANTHER" id="PTHR21152">
    <property type="entry name" value="AMINOTRANSFERASE CLASS V"/>
    <property type="match status" value="1"/>
</dbReference>
<dbReference type="InterPro" id="IPR015422">
    <property type="entry name" value="PyrdxlP-dep_Trfase_small"/>
</dbReference>
<keyword evidence="4" id="KW-0808">Transferase</keyword>